<dbReference type="PANTHER" id="PTHR35792:SF1">
    <property type="entry name" value="SLL0268 PROTEIN"/>
    <property type="match status" value="1"/>
</dbReference>
<accession>A0A4Q1DAM1</accession>
<evidence type="ECO:0000313" key="1">
    <source>
        <dbReference type="EMBL" id="RXK86464.1"/>
    </source>
</evidence>
<comment type="caution">
    <text evidence="1">The sequence shown here is derived from an EMBL/GenBank/DDBJ whole genome shotgun (WGS) entry which is preliminary data.</text>
</comment>
<keyword evidence="2" id="KW-1185">Reference proteome</keyword>
<dbReference type="RefSeq" id="WP_129002213.1">
    <property type="nucleotide sequence ID" value="NZ_SDHZ01000001.1"/>
</dbReference>
<dbReference type="EMBL" id="SDHZ01000001">
    <property type="protein sequence ID" value="RXK86464.1"/>
    <property type="molecule type" value="Genomic_DNA"/>
</dbReference>
<dbReference type="OrthoDB" id="676093at2"/>
<organism evidence="1 2">
    <name type="scientific">Filimonas effusa</name>
    <dbReference type="NCBI Taxonomy" id="2508721"/>
    <lineage>
        <taxon>Bacteria</taxon>
        <taxon>Pseudomonadati</taxon>
        <taxon>Bacteroidota</taxon>
        <taxon>Chitinophagia</taxon>
        <taxon>Chitinophagales</taxon>
        <taxon>Chitinophagaceae</taxon>
        <taxon>Filimonas</taxon>
    </lineage>
</organism>
<gene>
    <name evidence="1" type="ORF">ESB13_06560</name>
</gene>
<protein>
    <submittedName>
        <fullName evidence="1">YtxH domain-containing protein</fullName>
    </submittedName>
</protein>
<dbReference type="PANTHER" id="PTHR35792">
    <property type="entry name" value="GENERAL STRESS PROTEIN"/>
    <property type="match status" value="1"/>
</dbReference>
<dbReference type="AlphaFoldDB" id="A0A4Q1DAM1"/>
<evidence type="ECO:0000313" key="2">
    <source>
        <dbReference type="Proteomes" id="UP000290545"/>
    </source>
</evidence>
<dbReference type="InterPro" id="IPR052928">
    <property type="entry name" value="Desiccation-related_membrane"/>
</dbReference>
<dbReference type="InterPro" id="IPR024623">
    <property type="entry name" value="YtxH"/>
</dbReference>
<proteinExistence type="predicted"/>
<name>A0A4Q1DAM1_9BACT</name>
<sequence>MSVQKILVGTLSGLVAGVAIGLLVAPASGKETRQKISDTADTWKRKLRRLRGHAGQELDELQSIFEGEVDGLKDDVRARILKLIESSKNSYNHLKEEAASVS</sequence>
<dbReference type="Pfam" id="PF12732">
    <property type="entry name" value="YtxH"/>
    <property type="match status" value="1"/>
</dbReference>
<dbReference type="Proteomes" id="UP000290545">
    <property type="component" value="Unassembled WGS sequence"/>
</dbReference>
<reference evidence="1 2" key="1">
    <citation type="submission" date="2019-01" db="EMBL/GenBank/DDBJ databases">
        <title>Filimonas sp. strain TTM-71.</title>
        <authorList>
            <person name="Chen W.-M."/>
        </authorList>
    </citation>
    <scope>NUCLEOTIDE SEQUENCE [LARGE SCALE GENOMIC DNA]</scope>
    <source>
        <strain evidence="1 2">TTM-71</strain>
    </source>
</reference>